<dbReference type="Proteomes" id="UP000594380">
    <property type="component" value="Unassembled WGS sequence"/>
</dbReference>
<dbReference type="PROSITE" id="PS51900">
    <property type="entry name" value="CB"/>
    <property type="match status" value="1"/>
</dbReference>
<dbReference type="AlphaFoldDB" id="A0A7Y6JU72"/>
<dbReference type="InterPro" id="IPR002104">
    <property type="entry name" value="Integrase_catalytic"/>
</dbReference>
<evidence type="ECO:0000259" key="5">
    <source>
        <dbReference type="PROSITE" id="PS51898"/>
    </source>
</evidence>
<evidence type="ECO:0000256" key="2">
    <source>
        <dbReference type="ARBA" id="ARBA00023125"/>
    </source>
</evidence>
<dbReference type="Gene3D" id="1.10.443.10">
    <property type="entry name" value="Intergrase catalytic core"/>
    <property type="match status" value="1"/>
</dbReference>
<organism evidence="7 8">
    <name type="scientific">Paraburkholderia youngii</name>
    <dbReference type="NCBI Taxonomy" id="2782701"/>
    <lineage>
        <taxon>Bacteria</taxon>
        <taxon>Pseudomonadati</taxon>
        <taxon>Pseudomonadota</taxon>
        <taxon>Betaproteobacteria</taxon>
        <taxon>Burkholderiales</taxon>
        <taxon>Burkholderiaceae</taxon>
        <taxon>Paraburkholderia</taxon>
    </lineage>
</organism>
<dbReference type="Gene3D" id="1.10.150.130">
    <property type="match status" value="1"/>
</dbReference>
<dbReference type="InterPro" id="IPR013762">
    <property type="entry name" value="Integrase-like_cat_sf"/>
</dbReference>
<name>A0A7Y6JU72_9BURK</name>
<dbReference type="GeneID" id="301099383"/>
<evidence type="ECO:0000313" key="8">
    <source>
        <dbReference type="Proteomes" id="UP000594380"/>
    </source>
</evidence>
<evidence type="ECO:0000256" key="1">
    <source>
        <dbReference type="ARBA" id="ARBA00022908"/>
    </source>
</evidence>
<gene>
    <name evidence="7" type="ORF">G5S42_03355</name>
</gene>
<dbReference type="CDD" id="cd00796">
    <property type="entry name" value="INT_Rci_Hp1_C"/>
    <property type="match status" value="1"/>
</dbReference>
<feature type="domain" description="Core-binding (CB)" evidence="6">
    <location>
        <begin position="57"/>
        <end position="141"/>
    </location>
</feature>
<evidence type="ECO:0000313" key="7">
    <source>
        <dbReference type="EMBL" id="NUX98795.1"/>
    </source>
</evidence>
<evidence type="ECO:0000256" key="3">
    <source>
        <dbReference type="ARBA" id="ARBA00023172"/>
    </source>
</evidence>
<dbReference type="RefSeq" id="WP_176105528.1">
    <property type="nucleotide sequence ID" value="NZ_JAALDK010000001.1"/>
</dbReference>
<keyword evidence="3" id="KW-0233">DNA recombination</keyword>
<dbReference type="PANTHER" id="PTHR30349:SF94">
    <property type="entry name" value="INTEGRASE_RECOMBINASE HI_1414-RELATED"/>
    <property type="match status" value="1"/>
</dbReference>
<comment type="caution">
    <text evidence="7">The sequence shown here is derived from an EMBL/GenBank/DDBJ whole genome shotgun (WGS) entry which is preliminary data.</text>
</comment>
<dbReference type="InterPro" id="IPR010998">
    <property type="entry name" value="Integrase_recombinase_N"/>
</dbReference>
<sequence>MGTITQRENGKWQVKIRRAGTKAISATFHTYEDAKAFERQQEHKVDKGVLGQLDGTPTLSQIITRYLTEVTPSKKGADSEEWRLKAIQRHWIGSTQVGKLTSTIVAKWRDERLQGADGRPVSGSTVNREMNLLHHVLETARKDWGIGTAVNPVSEVRRPKNNPSRDRRLTDEEKAVLLEACRDTRKPYLPQIVELALETAMRQGEIVSLMIEQVDLKDSVVSLKAGATKTDEARTVPLSTRANAILKEAIGDRTEGRVWPGLTSEAVKKAFIRARERAGIENVKFHDTRHDATTSFVELGLTDTEVMSITGHKTQSMMRRYTHLRAKDLAKKLG</sequence>
<dbReference type="InterPro" id="IPR011010">
    <property type="entry name" value="DNA_brk_join_enz"/>
</dbReference>
<feature type="domain" description="Tyr recombinase" evidence="5">
    <location>
        <begin position="164"/>
        <end position="334"/>
    </location>
</feature>
<dbReference type="Pfam" id="PF00589">
    <property type="entry name" value="Phage_integrase"/>
    <property type="match status" value="1"/>
</dbReference>
<accession>A0A7Y6JU72</accession>
<dbReference type="GO" id="GO:0003677">
    <property type="term" value="F:DNA binding"/>
    <property type="evidence" value="ECO:0007669"/>
    <property type="project" value="UniProtKB-UniRule"/>
</dbReference>
<dbReference type="GO" id="GO:0015074">
    <property type="term" value="P:DNA integration"/>
    <property type="evidence" value="ECO:0007669"/>
    <property type="project" value="UniProtKB-KW"/>
</dbReference>
<keyword evidence="1" id="KW-0229">DNA integration</keyword>
<reference evidence="7 8" key="1">
    <citation type="submission" date="2020-02" db="EMBL/GenBank/DDBJ databases">
        <title>Paraburkholderia simonii sp. nov. and Paraburkholderia youngii sp. nov. Brazilian and Mexican Mimosa-associated rhizobia.</title>
        <authorList>
            <person name="Mavima L."/>
            <person name="Beukes C.W."/>
            <person name="Chan W.Y."/>
            <person name="Palmer M."/>
            <person name="De Meyer S.E."/>
            <person name="James E.K."/>
            <person name="Venter S.N."/>
            <person name="Steenkamp E.T."/>
        </authorList>
    </citation>
    <scope>NUCLEOTIDE SEQUENCE [LARGE SCALE GENOMIC DNA]</scope>
    <source>
        <strain evidence="7 8">JPY169</strain>
    </source>
</reference>
<keyword evidence="2 4" id="KW-0238">DNA-binding</keyword>
<dbReference type="EMBL" id="JAALDK010000001">
    <property type="protein sequence ID" value="NUX98795.1"/>
    <property type="molecule type" value="Genomic_DNA"/>
</dbReference>
<protein>
    <submittedName>
        <fullName evidence="7">Site-specific integrase</fullName>
    </submittedName>
</protein>
<evidence type="ECO:0000259" key="6">
    <source>
        <dbReference type="PROSITE" id="PS51900"/>
    </source>
</evidence>
<dbReference type="SUPFAM" id="SSF56349">
    <property type="entry name" value="DNA breaking-rejoining enzymes"/>
    <property type="match status" value="1"/>
</dbReference>
<dbReference type="InterPro" id="IPR044068">
    <property type="entry name" value="CB"/>
</dbReference>
<evidence type="ECO:0000256" key="4">
    <source>
        <dbReference type="PROSITE-ProRule" id="PRU01248"/>
    </source>
</evidence>
<dbReference type="PANTHER" id="PTHR30349">
    <property type="entry name" value="PHAGE INTEGRASE-RELATED"/>
    <property type="match status" value="1"/>
</dbReference>
<dbReference type="PROSITE" id="PS51898">
    <property type="entry name" value="TYR_RECOMBINASE"/>
    <property type="match status" value="1"/>
</dbReference>
<dbReference type="InterPro" id="IPR050090">
    <property type="entry name" value="Tyrosine_recombinase_XerCD"/>
</dbReference>
<proteinExistence type="predicted"/>
<dbReference type="GO" id="GO:0006310">
    <property type="term" value="P:DNA recombination"/>
    <property type="evidence" value="ECO:0007669"/>
    <property type="project" value="UniProtKB-KW"/>
</dbReference>